<dbReference type="Proteomes" id="UP001158067">
    <property type="component" value="Unassembled WGS sequence"/>
</dbReference>
<dbReference type="PANTHER" id="PTHR43674:SF2">
    <property type="entry name" value="BETA-UREIDOPROPIONASE"/>
    <property type="match status" value="1"/>
</dbReference>
<feature type="domain" description="CN hydrolase" evidence="3">
    <location>
        <begin position="27"/>
        <end position="291"/>
    </location>
</feature>
<dbReference type="SUPFAM" id="SSF56317">
    <property type="entry name" value="Carbon-nitrogen hydrolase"/>
    <property type="match status" value="1"/>
</dbReference>
<evidence type="ECO:0000256" key="2">
    <source>
        <dbReference type="ARBA" id="ARBA00022801"/>
    </source>
</evidence>
<proteinExistence type="inferred from homology"/>
<dbReference type="InterPro" id="IPR036526">
    <property type="entry name" value="C-N_Hydrolase_sf"/>
</dbReference>
<sequence length="334" mass="36469">MFRWRRICLNESDTFHLHPTQTACFTMLIASVQTDIQIADTAANVKTVIRTLETLGEQGVDLAVFPECMLSGYAFESRDEARQAALTEDSPEIQQIAEASRATGVALTVGLLMKEANGEKDDSGEPVNSLFNTALLIDGKQLIDGQPASHAIIGRYQKVHLPHLGVDQFVDRGTVPYQAWPLTLKSGEIARVGMAICYDISFPEPMRALGLAGADIIALGTNWPVAAFRTAEIVPPARSMENHLFFVAANRIGHERGFDFCGLSSICGPDGVELARAAGQEATVLRAEVNLADARNKRIERTTGKHVIDRFADRQPDFYQSIILPVQGNQPPQA</sequence>
<name>A0ABY1Q185_9BACT</name>
<reference evidence="4 5" key="1">
    <citation type="submission" date="2017-05" db="EMBL/GenBank/DDBJ databases">
        <authorList>
            <person name="Varghese N."/>
            <person name="Submissions S."/>
        </authorList>
    </citation>
    <scope>NUCLEOTIDE SEQUENCE [LARGE SCALE GENOMIC DNA]</scope>
    <source>
        <strain evidence="4 5">DSM 25457</strain>
    </source>
</reference>
<evidence type="ECO:0000313" key="5">
    <source>
        <dbReference type="Proteomes" id="UP001158067"/>
    </source>
</evidence>
<comment type="caution">
    <text evidence="4">The sequence shown here is derived from an EMBL/GenBank/DDBJ whole genome shotgun (WGS) entry which is preliminary data.</text>
</comment>
<gene>
    <name evidence="4" type="ORF">SAMN06265222_10576</name>
</gene>
<comment type="similarity">
    <text evidence="1">Belongs to the carbon-nitrogen hydrolase superfamily. NIT1/NIT2 family.</text>
</comment>
<dbReference type="PROSITE" id="PS50263">
    <property type="entry name" value="CN_HYDROLASE"/>
    <property type="match status" value="1"/>
</dbReference>
<dbReference type="CDD" id="cd07197">
    <property type="entry name" value="nitrilase"/>
    <property type="match status" value="1"/>
</dbReference>
<evidence type="ECO:0000256" key="1">
    <source>
        <dbReference type="ARBA" id="ARBA00010613"/>
    </source>
</evidence>
<keyword evidence="2" id="KW-0378">Hydrolase</keyword>
<dbReference type="InterPro" id="IPR001110">
    <property type="entry name" value="UPF0012_CS"/>
</dbReference>
<evidence type="ECO:0000259" key="3">
    <source>
        <dbReference type="PROSITE" id="PS50263"/>
    </source>
</evidence>
<dbReference type="PROSITE" id="PS01227">
    <property type="entry name" value="UPF0012"/>
    <property type="match status" value="1"/>
</dbReference>
<dbReference type="EMBL" id="FXUG01000005">
    <property type="protein sequence ID" value="SMP56068.1"/>
    <property type="molecule type" value="Genomic_DNA"/>
</dbReference>
<protein>
    <submittedName>
        <fullName evidence="4">Predicted amidohydrolase</fullName>
    </submittedName>
</protein>
<organism evidence="4 5">
    <name type="scientific">Neorhodopirellula lusitana</name>
    <dbReference type="NCBI Taxonomy" id="445327"/>
    <lineage>
        <taxon>Bacteria</taxon>
        <taxon>Pseudomonadati</taxon>
        <taxon>Planctomycetota</taxon>
        <taxon>Planctomycetia</taxon>
        <taxon>Pirellulales</taxon>
        <taxon>Pirellulaceae</taxon>
        <taxon>Neorhodopirellula</taxon>
    </lineage>
</organism>
<dbReference type="Gene3D" id="3.60.110.10">
    <property type="entry name" value="Carbon-nitrogen hydrolase"/>
    <property type="match status" value="1"/>
</dbReference>
<dbReference type="Pfam" id="PF00795">
    <property type="entry name" value="CN_hydrolase"/>
    <property type="match status" value="1"/>
</dbReference>
<dbReference type="PANTHER" id="PTHR43674">
    <property type="entry name" value="NITRILASE C965.09-RELATED"/>
    <property type="match status" value="1"/>
</dbReference>
<accession>A0ABY1Q185</accession>
<evidence type="ECO:0000313" key="4">
    <source>
        <dbReference type="EMBL" id="SMP56068.1"/>
    </source>
</evidence>
<dbReference type="InterPro" id="IPR050345">
    <property type="entry name" value="Aliph_Amidase/BUP"/>
</dbReference>
<keyword evidence="5" id="KW-1185">Reference proteome</keyword>
<dbReference type="InterPro" id="IPR003010">
    <property type="entry name" value="C-N_Hydrolase"/>
</dbReference>